<dbReference type="AlphaFoldDB" id="C2FZN1"/>
<dbReference type="EMBL" id="ACHB01000069">
    <property type="protein sequence ID" value="EEI91477.1"/>
    <property type="molecule type" value="Genomic_DNA"/>
</dbReference>
<dbReference type="InterPro" id="IPR010982">
    <property type="entry name" value="Lambda_DNA-bd_dom_sf"/>
</dbReference>
<evidence type="ECO:0000259" key="4">
    <source>
        <dbReference type="PROSITE" id="PS50932"/>
    </source>
</evidence>
<feature type="domain" description="HTH lacI-type" evidence="4">
    <location>
        <begin position="28"/>
        <end position="82"/>
    </location>
</feature>
<protein>
    <submittedName>
        <fullName evidence="5">Sugar-binding domain protein</fullName>
    </submittedName>
</protein>
<name>C2FZN1_SPHSI</name>
<dbReference type="PROSITE" id="PS50932">
    <property type="entry name" value="HTH_LACI_2"/>
    <property type="match status" value="1"/>
</dbReference>
<dbReference type="PANTHER" id="PTHR30146:SF109">
    <property type="entry name" value="HTH-TYPE TRANSCRIPTIONAL REGULATOR GALS"/>
    <property type="match status" value="1"/>
</dbReference>
<dbReference type="GO" id="GO:0000976">
    <property type="term" value="F:transcription cis-regulatory region binding"/>
    <property type="evidence" value="ECO:0007669"/>
    <property type="project" value="TreeGrafter"/>
</dbReference>
<dbReference type="InterPro" id="IPR028082">
    <property type="entry name" value="Peripla_BP_I"/>
</dbReference>
<dbReference type="PANTHER" id="PTHR30146">
    <property type="entry name" value="LACI-RELATED TRANSCRIPTIONAL REPRESSOR"/>
    <property type="match status" value="1"/>
</dbReference>
<comment type="caution">
    <text evidence="5">The sequence shown here is derived from an EMBL/GenBank/DDBJ whole genome shotgun (WGS) entry which is preliminary data.</text>
</comment>
<dbReference type="SUPFAM" id="SSF47413">
    <property type="entry name" value="lambda repressor-like DNA-binding domains"/>
    <property type="match status" value="1"/>
</dbReference>
<proteinExistence type="predicted"/>
<dbReference type="Gene3D" id="3.40.50.2300">
    <property type="match status" value="2"/>
</dbReference>
<dbReference type="HOGENOM" id="CLU_037628_6_0_10"/>
<keyword evidence="2" id="KW-0238">DNA-binding</keyword>
<evidence type="ECO:0000256" key="2">
    <source>
        <dbReference type="ARBA" id="ARBA00023125"/>
    </source>
</evidence>
<keyword evidence="1" id="KW-0805">Transcription regulation</keyword>
<dbReference type="CDD" id="cd06267">
    <property type="entry name" value="PBP1_LacI_sugar_binding-like"/>
    <property type="match status" value="1"/>
</dbReference>
<dbReference type="GO" id="GO:0003700">
    <property type="term" value="F:DNA-binding transcription factor activity"/>
    <property type="evidence" value="ECO:0007669"/>
    <property type="project" value="TreeGrafter"/>
</dbReference>
<dbReference type="InterPro" id="IPR000843">
    <property type="entry name" value="HTH_LacI"/>
</dbReference>
<dbReference type="Pfam" id="PF00356">
    <property type="entry name" value="LacI"/>
    <property type="match status" value="1"/>
</dbReference>
<keyword evidence="3" id="KW-0804">Transcription</keyword>
<sequence length="361" mass="40299">MANATACIKVFIFFYIYKKSLIKVEKKPTIYDIAKALNITTSTVSRALNNSTLISKETKETVWKFAKKINYRPNKLASSLSSGKTNIIGVVIPSAQIQFFSAVINSLEQTLQQEGYNVLLYQTNESYKSELSGISTLLEAQVDGIIISPSLETYDFTHLDKAHKEGMPVILFDRVHDTLDLPSVSIDDEKAGYMATTHLIEKGYKKIGYISTDSTIQIFKARFEGYKRALKEHNYPYQEELTILDKMSIKGGMEGTRKMMQLKQRPDAIIGGDDFTALGIIKELSQLHITPPEVGVIGFANQTFSEFITPSLSTIDQQAVKMGKECANLFLKITNKKLAKNTIEKIVLPPLLVTRDSSGLS</sequence>
<dbReference type="Pfam" id="PF00532">
    <property type="entry name" value="Peripla_BP_1"/>
    <property type="match status" value="1"/>
</dbReference>
<dbReference type="CDD" id="cd01392">
    <property type="entry name" value="HTH_LacI"/>
    <property type="match status" value="1"/>
</dbReference>
<dbReference type="Proteomes" id="UP000006241">
    <property type="component" value="Unassembled WGS sequence"/>
</dbReference>
<evidence type="ECO:0000256" key="1">
    <source>
        <dbReference type="ARBA" id="ARBA00023015"/>
    </source>
</evidence>
<evidence type="ECO:0000256" key="3">
    <source>
        <dbReference type="ARBA" id="ARBA00023163"/>
    </source>
</evidence>
<dbReference type="SMART" id="SM00354">
    <property type="entry name" value="HTH_LACI"/>
    <property type="match status" value="1"/>
</dbReference>
<reference evidence="5 6" key="1">
    <citation type="submission" date="2009-01" db="EMBL/GenBank/DDBJ databases">
        <authorList>
            <person name="Qin X."/>
            <person name="Bachman B."/>
            <person name="Battles P."/>
            <person name="Bell A."/>
            <person name="Bess C."/>
            <person name="Bickham C."/>
            <person name="Chaboub L."/>
            <person name="Chen D."/>
            <person name="Coyle M."/>
            <person name="Deiros D.R."/>
            <person name="Dinh H."/>
            <person name="Forbes L."/>
            <person name="Fowler G."/>
            <person name="Francisco L."/>
            <person name="Fu Q."/>
            <person name="Gubbala S."/>
            <person name="Hale W."/>
            <person name="Han Y."/>
            <person name="Hemphill L."/>
            <person name="Highlander S.K."/>
            <person name="Hirani K."/>
            <person name="Hogues M."/>
            <person name="Jackson L."/>
            <person name="Jakkamsetti A."/>
            <person name="Javaid M."/>
            <person name="Jiang H."/>
            <person name="Korchina V."/>
            <person name="Kovar C."/>
            <person name="Lara F."/>
            <person name="Lee S."/>
            <person name="Mata R."/>
            <person name="Mathew T."/>
            <person name="Moen C."/>
            <person name="Morales K."/>
            <person name="Munidasa M."/>
            <person name="Nazareth L."/>
            <person name="Ngo R."/>
            <person name="Nguyen L."/>
            <person name="Okwuonu G."/>
            <person name="Ongeri F."/>
            <person name="Patil S."/>
            <person name="Petrosino J."/>
            <person name="Pham C."/>
            <person name="Pham P."/>
            <person name="Pu L.-L."/>
            <person name="Puazo M."/>
            <person name="Raj R."/>
            <person name="Reid J."/>
            <person name="Rouhana J."/>
            <person name="Saada N."/>
            <person name="Shang Y."/>
            <person name="Simmons D."/>
            <person name="Thornton R."/>
            <person name="Warren J."/>
            <person name="Weissenberger G."/>
            <person name="Zhang J."/>
            <person name="Zhang L."/>
            <person name="Zhou C."/>
            <person name="Zhu D."/>
            <person name="Muzny D."/>
            <person name="Worley K."/>
            <person name="Gibbs R."/>
        </authorList>
    </citation>
    <scope>NUCLEOTIDE SEQUENCE [LARGE SCALE GENOMIC DNA]</scope>
    <source>
        <strain evidence="5 6">ATCC 33300</strain>
    </source>
</reference>
<organism evidence="5 6">
    <name type="scientific">Sphingobacterium spiritivorum ATCC 33300</name>
    <dbReference type="NCBI Taxonomy" id="525372"/>
    <lineage>
        <taxon>Bacteria</taxon>
        <taxon>Pseudomonadati</taxon>
        <taxon>Bacteroidota</taxon>
        <taxon>Sphingobacteriia</taxon>
        <taxon>Sphingobacteriales</taxon>
        <taxon>Sphingobacteriaceae</taxon>
        <taxon>Sphingobacterium</taxon>
    </lineage>
</organism>
<dbReference type="Gene3D" id="1.10.260.40">
    <property type="entry name" value="lambda repressor-like DNA-binding domains"/>
    <property type="match status" value="1"/>
</dbReference>
<dbReference type="InterPro" id="IPR001761">
    <property type="entry name" value="Peripla_BP/Lac1_sug-bd_dom"/>
</dbReference>
<gene>
    <name evidence="5" type="ORF">HMPREF0765_2787</name>
</gene>
<dbReference type="SUPFAM" id="SSF53822">
    <property type="entry name" value="Periplasmic binding protein-like I"/>
    <property type="match status" value="1"/>
</dbReference>
<accession>C2FZN1</accession>
<evidence type="ECO:0000313" key="5">
    <source>
        <dbReference type="EMBL" id="EEI91477.1"/>
    </source>
</evidence>
<evidence type="ECO:0000313" key="6">
    <source>
        <dbReference type="Proteomes" id="UP000006241"/>
    </source>
</evidence>